<gene>
    <name evidence="4" type="ORF">GCM10010981_37440</name>
</gene>
<dbReference type="Gene3D" id="3.40.630.30">
    <property type="match status" value="1"/>
</dbReference>
<evidence type="ECO:0000313" key="4">
    <source>
        <dbReference type="EMBL" id="GGA44892.1"/>
    </source>
</evidence>
<dbReference type="CDD" id="cd04301">
    <property type="entry name" value="NAT_SF"/>
    <property type="match status" value="1"/>
</dbReference>
<keyword evidence="1" id="KW-0808">Transferase</keyword>
<accession>A0ABQ1GJ01</accession>
<dbReference type="Proteomes" id="UP000620046">
    <property type="component" value="Unassembled WGS sequence"/>
</dbReference>
<dbReference type="SUPFAM" id="SSF55729">
    <property type="entry name" value="Acyl-CoA N-acyltransferases (Nat)"/>
    <property type="match status" value="1"/>
</dbReference>
<dbReference type="InterPro" id="IPR000182">
    <property type="entry name" value="GNAT_dom"/>
</dbReference>
<reference evidence="5" key="1">
    <citation type="journal article" date="2019" name="Int. J. Syst. Evol. Microbiol.">
        <title>The Global Catalogue of Microorganisms (GCM) 10K type strain sequencing project: providing services to taxonomists for standard genome sequencing and annotation.</title>
        <authorList>
            <consortium name="The Broad Institute Genomics Platform"/>
            <consortium name="The Broad Institute Genome Sequencing Center for Infectious Disease"/>
            <person name="Wu L."/>
            <person name="Ma J."/>
        </authorList>
    </citation>
    <scope>NUCLEOTIDE SEQUENCE [LARGE SCALE GENOMIC DNA]</scope>
    <source>
        <strain evidence="5">CGMCC 1.15439</strain>
    </source>
</reference>
<dbReference type="RefSeq" id="WP_229720965.1">
    <property type="nucleotide sequence ID" value="NZ_BMJA01000004.1"/>
</dbReference>
<feature type="domain" description="N-acetyltransferase" evidence="3">
    <location>
        <begin position="3"/>
        <end position="170"/>
    </location>
</feature>
<dbReference type="InterPro" id="IPR050832">
    <property type="entry name" value="Bact_Acetyltransf"/>
</dbReference>
<dbReference type="EMBL" id="BMJA01000004">
    <property type="protein sequence ID" value="GGA44892.1"/>
    <property type="molecule type" value="Genomic_DNA"/>
</dbReference>
<organism evidence="4 5">
    <name type="scientific">Dyella nitratireducens</name>
    <dbReference type="NCBI Taxonomy" id="1849580"/>
    <lineage>
        <taxon>Bacteria</taxon>
        <taxon>Pseudomonadati</taxon>
        <taxon>Pseudomonadota</taxon>
        <taxon>Gammaproteobacteria</taxon>
        <taxon>Lysobacterales</taxon>
        <taxon>Rhodanobacteraceae</taxon>
        <taxon>Dyella</taxon>
    </lineage>
</organism>
<dbReference type="PANTHER" id="PTHR43877">
    <property type="entry name" value="AMINOALKYLPHOSPHONATE N-ACETYLTRANSFERASE-RELATED-RELATED"/>
    <property type="match status" value="1"/>
</dbReference>
<sequence length="170" mass="19389">MRMLIRPAQPEDTLSVARVHVRAWQVGYRHLLPDDYLTQLHPEERARRYDFANQDMQRPKTLVVEEDGAIRGFATTSPARDADMPGCGELCALYVDPDWWGHGLGTALLSAARHRLVEQGYRHATLWLLAGNLRASSLYRADGWAPDGQARTENIWGVTVHEIRYRRSLV</sequence>
<keyword evidence="5" id="KW-1185">Reference proteome</keyword>
<evidence type="ECO:0000259" key="3">
    <source>
        <dbReference type="PROSITE" id="PS51186"/>
    </source>
</evidence>
<name>A0ABQ1GJ01_9GAMM</name>
<comment type="caution">
    <text evidence="4">The sequence shown here is derived from an EMBL/GenBank/DDBJ whole genome shotgun (WGS) entry which is preliminary data.</text>
</comment>
<evidence type="ECO:0000256" key="2">
    <source>
        <dbReference type="ARBA" id="ARBA00023315"/>
    </source>
</evidence>
<evidence type="ECO:0000313" key="5">
    <source>
        <dbReference type="Proteomes" id="UP000620046"/>
    </source>
</evidence>
<proteinExistence type="predicted"/>
<evidence type="ECO:0000256" key="1">
    <source>
        <dbReference type="ARBA" id="ARBA00022679"/>
    </source>
</evidence>
<keyword evidence="2" id="KW-0012">Acyltransferase</keyword>
<dbReference type="Pfam" id="PF00583">
    <property type="entry name" value="Acetyltransf_1"/>
    <property type="match status" value="1"/>
</dbReference>
<protein>
    <submittedName>
        <fullName evidence="4">N-acetyltransferase</fullName>
    </submittedName>
</protein>
<dbReference type="InterPro" id="IPR016181">
    <property type="entry name" value="Acyl_CoA_acyltransferase"/>
</dbReference>
<dbReference type="PROSITE" id="PS51186">
    <property type="entry name" value="GNAT"/>
    <property type="match status" value="1"/>
</dbReference>